<dbReference type="AlphaFoldDB" id="A0AAU1M5M6"/>
<keyword evidence="1" id="KW-0614">Plasmid</keyword>
<reference evidence="1" key="1">
    <citation type="submission" date="2022-10" db="EMBL/GenBank/DDBJ databases">
        <title>The complete genomes of actinobacterial strains from the NBC collection.</title>
        <authorList>
            <person name="Joergensen T.S."/>
            <person name="Alvarez Arevalo M."/>
            <person name="Sterndorff E.B."/>
            <person name="Faurdal D."/>
            <person name="Vuksanovic O."/>
            <person name="Mourched A.-S."/>
            <person name="Charusanti P."/>
            <person name="Shaw S."/>
            <person name="Blin K."/>
            <person name="Weber T."/>
        </authorList>
    </citation>
    <scope>NUCLEOTIDE SEQUENCE</scope>
    <source>
        <strain evidence="1">NBC_00148</strain>
        <plasmid evidence="1">unnamed1</plasmid>
    </source>
</reference>
<organism evidence="1">
    <name type="scientific">Streptomyces sp. NBC_00148</name>
    <dbReference type="NCBI Taxonomy" id="2903626"/>
    <lineage>
        <taxon>Bacteria</taxon>
        <taxon>Bacillati</taxon>
        <taxon>Actinomycetota</taxon>
        <taxon>Actinomycetes</taxon>
        <taxon>Kitasatosporales</taxon>
        <taxon>Streptomycetaceae</taxon>
        <taxon>Streptomyces</taxon>
    </lineage>
</organism>
<dbReference type="EMBL" id="CP108170">
    <property type="protein sequence ID" value="WTQ78754.1"/>
    <property type="molecule type" value="Genomic_DNA"/>
</dbReference>
<accession>A0AAU1M5M6</accession>
<protein>
    <submittedName>
        <fullName evidence="1">Uncharacterized protein</fullName>
    </submittedName>
</protein>
<evidence type="ECO:0000313" key="1">
    <source>
        <dbReference type="EMBL" id="WTQ78754.1"/>
    </source>
</evidence>
<sequence length="43" mass="4711">MPVRPILAVHGARVPAPRGRTELRGVITSAEQLAEQRLPRHSS</sequence>
<name>A0AAU1M5M6_9ACTN</name>
<proteinExistence type="predicted"/>
<geneLocation type="plasmid" evidence="1">
    <name>unnamed1</name>
</geneLocation>
<gene>
    <name evidence="1" type="ORF">OG222_37085</name>
</gene>